<reference evidence="2 3" key="1">
    <citation type="submission" date="2020-01" db="EMBL/GenBank/DDBJ databases">
        <title>Genome analysis.</title>
        <authorList>
            <person name="Wu S."/>
            <person name="Wang G."/>
        </authorList>
    </citation>
    <scope>NUCLEOTIDE SEQUENCE [LARGE SCALE GENOMIC DNA]</scope>
    <source>
        <strain evidence="2 3">SYL130</strain>
    </source>
</reference>
<feature type="transmembrane region" description="Helical" evidence="1">
    <location>
        <begin position="46"/>
        <end position="64"/>
    </location>
</feature>
<feature type="transmembrane region" description="Helical" evidence="1">
    <location>
        <begin position="6"/>
        <end position="34"/>
    </location>
</feature>
<keyword evidence="1" id="KW-0812">Transmembrane</keyword>
<sequence length="216" mass="25433">MLLYELIVFLIFSVVYAPFSVQLNQLIFLFLILFFLYQDKSRTYRCIWRFAVFCVASLILWNWISYNRASDDWETATLWAMSDPKTAEQYFRNAEPILHANRNFAKSHLDNLFALDSAVALKFIASDKNLNQYQANLLLGKIYGQRKDYTRSIYHLKLAHNIIPNRFIPLYDLMTIFKERKDSAGQKYYDSLILNTPVKIPSNAVNYIKQKALEKN</sequence>
<dbReference type="Proteomes" id="UP000753802">
    <property type="component" value="Unassembled WGS sequence"/>
</dbReference>
<dbReference type="EMBL" id="JAACJS010000015">
    <property type="protein sequence ID" value="NCI50491.1"/>
    <property type="molecule type" value="Genomic_DNA"/>
</dbReference>
<name>A0ABW9ZTP1_9BACT</name>
<keyword evidence="1" id="KW-1133">Transmembrane helix</keyword>
<organism evidence="2 3">
    <name type="scientific">Sediminibacterium roseum</name>
    <dbReference type="NCBI Taxonomy" id="1978412"/>
    <lineage>
        <taxon>Bacteria</taxon>
        <taxon>Pseudomonadati</taxon>
        <taxon>Bacteroidota</taxon>
        <taxon>Chitinophagia</taxon>
        <taxon>Chitinophagales</taxon>
        <taxon>Chitinophagaceae</taxon>
        <taxon>Sediminibacterium</taxon>
    </lineage>
</organism>
<proteinExistence type="predicted"/>
<accession>A0ABW9ZTP1</accession>
<dbReference type="RefSeq" id="WP_161818813.1">
    <property type="nucleotide sequence ID" value="NZ_JAACJS010000015.1"/>
</dbReference>
<comment type="caution">
    <text evidence="2">The sequence shown here is derived from an EMBL/GenBank/DDBJ whole genome shotgun (WGS) entry which is preliminary data.</text>
</comment>
<keyword evidence="3" id="KW-1185">Reference proteome</keyword>
<evidence type="ECO:0000256" key="1">
    <source>
        <dbReference type="SAM" id="Phobius"/>
    </source>
</evidence>
<protein>
    <submittedName>
        <fullName evidence="2">Uncharacterized protein</fullName>
    </submittedName>
</protein>
<evidence type="ECO:0000313" key="2">
    <source>
        <dbReference type="EMBL" id="NCI50491.1"/>
    </source>
</evidence>
<gene>
    <name evidence="2" type="ORF">GWC95_11195</name>
</gene>
<dbReference type="SUPFAM" id="SSF81901">
    <property type="entry name" value="HCP-like"/>
    <property type="match status" value="1"/>
</dbReference>
<evidence type="ECO:0000313" key="3">
    <source>
        <dbReference type="Proteomes" id="UP000753802"/>
    </source>
</evidence>
<keyword evidence="1" id="KW-0472">Membrane</keyword>